<dbReference type="OrthoDB" id="7511339at2"/>
<dbReference type="EMBL" id="AGFM01000006">
    <property type="protein sequence ID" value="EHJ62803.1"/>
    <property type="molecule type" value="Genomic_DNA"/>
</dbReference>
<accession>G6E7I0</accession>
<evidence type="ECO:0000313" key="1">
    <source>
        <dbReference type="EMBL" id="EHJ62803.1"/>
    </source>
</evidence>
<comment type="caution">
    <text evidence="1">The sequence shown here is derived from an EMBL/GenBank/DDBJ whole genome shotgun (WGS) entry which is preliminary data.</text>
</comment>
<organism evidence="1 2">
    <name type="scientific">Novosphingobium pentaromativorans US6-1</name>
    <dbReference type="NCBI Taxonomy" id="1088721"/>
    <lineage>
        <taxon>Bacteria</taxon>
        <taxon>Pseudomonadati</taxon>
        <taxon>Pseudomonadota</taxon>
        <taxon>Alphaproteobacteria</taxon>
        <taxon>Sphingomonadales</taxon>
        <taxon>Sphingomonadaceae</taxon>
        <taxon>Novosphingobium</taxon>
    </lineage>
</organism>
<dbReference type="KEGG" id="npn:JI59_18530"/>
<keyword evidence="2" id="KW-1185">Reference proteome</keyword>
<reference evidence="1 2" key="1">
    <citation type="journal article" date="2012" name="J. Bacteriol.">
        <title>Genome sequence of benzo(a)pyrene-degrading bacterium Novosphingobium pentaromativorans US6-1.</title>
        <authorList>
            <person name="Luo Y.R."/>
            <person name="Kang S.G."/>
            <person name="Kim S.J."/>
            <person name="Kim M.R."/>
            <person name="Li N."/>
            <person name="Lee J.H."/>
            <person name="Kwon K.K."/>
        </authorList>
    </citation>
    <scope>NUCLEOTIDE SEQUENCE [LARGE SCALE GENOMIC DNA]</scope>
    <source>
        <strain evidence="1 2">US6-1</strain>
    </source>
</reference>
<sequence>MIRITRHAVQRFQERVRPVTEDEARAALSTAAVEKAAEIGAPFVKLGTGQRIVIDHGAVVTVLPKDIWMWTLNRRRRHLCSNGGN</sequence>
<dbReference type="RefSeq" id="WP_007011232.1">
    <property type="nucleotide sequence ID" value="NZ_AGFM01000006.1"/>
</dbReference>
<evidence type="ECO:0000313" key="2">
    <source>
        <dbReference type="Proteomes" id="UP000004030"/>
    </source>
</evidence>
<dbReference type="PATRIC" id="fig|1088721.3.peg.311"/>
<dbReference type="Proteomes" id="UP000004030">
    <property type="component" value="Unassembled WGS sequence"/>
</dbReference>
<proteinExistence type="predicted"/>
<protein>
    <submittedName>
        <fullName evidence="1">Uncharacterized protein</fullName>
    </submittedName>
</protein>
<gene>
    <name evidence="1" type="ORF">NSU_0315</name>
</gene>
<name>G6E7I0_9SPHN</name>
<dbReference type="STRING" id="1088721.JI59_18530"/>
<dbReference type="AlphaFoldDB" id="G6E7I0"/>